<protein>
    <submittedName>
        <fullName evidence="1">Uncharacterized protein</fullName>
    </submittedName>
</protein>
<dbReference type="AlphaFoldDB" id="A0A1E3G0J0"/>
<proteinExistence type="predicted"/>
<name>A0A1E3G0J0_9BACT</name>
<dbReference type="STRING" id="1008305.A4H02_08765"/>
<organism evidence="1 2">
    <name type="scientific">Fervidobacterium thailandense</name>
    <dbReference type="NCBI Taxonomy" id="1008305"/>
    <lineage>
        <taxon>Bacteria</taxon>
        <taxon>Thermotogati</taxon>
        <taxon>Thermotogota</taxon>
        <taxon>Thermotogae</taxon>
        <taxon>Thermotogales</taxon>
        <taxon>Fervidobacteriaceae</taxon>
        <taxon>Fervidobacterium</taxon>
    </lineage>
</organism>
<dbReference type="Proteomes" id="UP000094570">
    <property type="component" value="Unassembled WGS sequence"/>
</dbReference>
<comment type="caution">
    <text evidence="1">The sequence shown here is derived from an EMBL/GenBank/DDBJ whole genome shotgun (WGS) entry which is preliminary data.</text>
</comment>
<sequence>MAKRLQILFFLIVPLFVFSLSTNSSVRFTLTLDFQNEEPTQSFQTEFNLNANALGKGFDLSFGLSGSSLSTARVNFKFNDLGLQLYKNQTFGSSADPVVLYNIKDGQDGVSVRFGSADFVAFNTLDLMYIQYGYPFGVVILGKRGDKFDTAVSFGGKFGDISLTSEVVWQDFVSFKVDNTVFLFSVAEKSSNWGVRYLITPSKELKLSYSPQSLGNNNILSLWYKFDAFGAKFNTYLNTKFDFDGIVSGLMRNSEIGADFSLGELFVYAKKTGLDDITGVMPTDWGKFSLGFSYGFSMFEGKGKIGYSFGKPAHNTVSTLGEVFYGEYGRSFGNIHLFAKYQKIIGYYEEPETFFLEAKITGLGNAEVKFWLGNGDFYNNNTFKPIVGAQFSMWW</sequence>
<dbReference type="RefSeq" id="WP_069293806.1">
    <property type="nucleotide sequence ID" value="NZ_CP140110.1"/>
</dbReference>
<reference evidence="2" key="1">
    <citation type="submission" date="2016-04" db="EMBL/GenBank/DDBJ databases">
        <title>The genome sequence project of a novel Fervidobacterium isolate from a hot spring in Thailand.</title>
        <authorList>
            <person name="Gonzalez J.M."/>
            <person name="Cuecas A."/>
            <person name="Kanoksilapatham W."/>
        </authorList>
    </citation>
    <scope>NUCLEOTIDE SEQUENCE [LARGE SCALE GENOMIC DNA]</scope>
    <source>
        <strain evidence="2">FC2004</strain>
    </source>
</reference>
<dbReference type="EMBL" id="LWAF01000019">
    <property type="protein sequence ID" value="ODN29786.1"/>
    <property type="molecule type" value="Genomic_DNA"/>
</dbReference>
<dbReference type="OrthoDB" id="39995at2"/>
<accession>A0A1E3G0J0</accession>
<keyword evidence="2" id="KW-1185">Reference proteome</keyword>
<evidence type="ECO:0000313" key="1">
    <source>
        <dbReference type="EMBL" id="ODN29786.1"/>
    </source>
</evidence>
<evidence type="ECO:0000313" key="2">
    <source>
        <dbReference type="Proteomes" id="UP000094570"/>
    </source>
</evidence>
<gene>
    <name evidence="1" type="ORF">A4H02_08765</name>
</gene>